<reference evidence="2" key="1">
    <citation type="journal article" date="2009" name="DNA Res.">
        <title>Analysis of multiple occurrences of alternative splicing events in Arabidopsis thaliana using novel sequenced full-length cDNAs.</title>
        <authorList>
            <person name="Iida K."/>
            <person name="Fukami-Kobayashi K."/>
            <person name="Toyoda A."/>
            <person name="Sakaki Y."/>
            <person name="Kobayashi M."/>
            <person name="Seki M."/>
            <person name="Shinozaki K."/>
        </authorList>
    </citation>
    <scope>NUCLEOTIDE SEQUENCE</scope>
    <source>
        <tissue evidence="2">Mixture of silique and flower</tissue>
    </source>
</reference>
<sequence length="59" mass="6861">MSCVITYTSSTSDQVWSTTTTSSSLLYSFALWFKNRRKLCFFLSRISMMRLPYTLISAM</sequence>
<evidence type="ECO:0000256" key="1">
    <source>
        <dbReference type="SAM" id="Phobius"/>
    </source>
</evidence>
<feature type="transmembrane region" description="Helical" evidence="1">
    <location>
        <begin position="15"/>
        <end position="33"/>
    </location>
</feature>
<gene>
    <name evidence="2" type="ordered locus">At4g39970</name>
</gene>
<protein>
    <submittedName>
        <fullName evidence="2">AT4G39970 protein</fullName>
    </submittedName>
</protein>
<keyword evidence="1" id="KW-1133">Transmembrane helix</keyword>
<proteinExistence type="evidence at transcript level"/>
<organism evidence="2">
    <name type="scientific">Arabidopsis thaliana</name>
    <name type="common">Mouse-ear cress</name>
    <dbReference type="NCBI Taxonomy" id="3702"/>
    <lineage>
        <taxon>Eukaryota</taxon>
        <taxon>Viridiplantae</taxon>
        <taxon>Streptophyta</taxon>
        <taxon>Embryophyta</taxon>
        <taxon>Tracheophyta</taxon>
        <taxon>Spermatophyta</taxon>
        <taxon>Magnoliopsida</taxon>
        <taxon>eudicotyledons</taxon>
        <taxon>Gunneridae</taxon>
        <taxon>Pentapetalae</taxon>
        <taxon>rosids</taxon>
        <taxon>malvids</taxon>
        <taxon>Brassicales</taxon>
        <taxon>Brassicaceae</taxon>
        <taxon>Camelineae</taxon>
        <taxon>Arabidopsis</taxon>
    </lineage>
</organism>
<dbReference type="EMBL" id="AK318864">
    <property type="protein sequence ID" value="BAH56979.1"/>
    <property type="molecule type" value="mRNA"/>
</dbReference>
<keyword evidence="1" id="KW-0812">Transmembrane</keyword>
<evidence type="ECO:0000313" key="2">
    <source>
        <dbReference type="EMBL" id="BAH56979.1"/>
    </source>
</evidence>
<accession>C0Z2Q0</accession>
<keyword evidence="1" id="KW-0472">Membrane</keyword>
<name>C0Z2Q0_ARATH</name>
<dbReference type="AlphaFoldDB" id="C0Z2Q0"/>